<evidence type="ECO:0000256" key="1">
    <source>
        <dbReference type="ARBA" id="ARBA00004609"/>
    </source>
</evidence>
<evidence type="ECO:0000259" key="11">
    <source>
        <dbReference type="Pfam" id="PF14368"/>
    </source>
</evidence>
<evidence type="ECO:0000256" key="9">
    <source>
        <dbReference type="SAM" id="MobiDB-lite"/>
    </source>
</evidence>
<proteinExistence type="inferred from homology"/>
<comment type="similarity">
    <text evidence="2">Belongs to the plant LTP family.</text>
</comment>
<feature type="domain" description="Bifunctional inhibitor/plant lipid transfer protein/seed storage helical" evidence="11">
    <location>
        <begin position="166"/>
        <end position="225"/>
    </location>
</feature>
<sequence>MYEATNKVKRVTTIGIFMLLPFDSLLSFVGTWELCLPEGMLGIDDDDVAGVSGVSSKLLAVGFTAELNVAAAGPLAPGSDRALVWLMVMPNGVPVVECRAKTLRLRLNHARKLRAATQCRGRRASRLILVEQFQEAQPSFHGSLHDLNDLDLHAVPKFHYRKQWESGSSSPTQGCCGSLKLLMGSSMDCACLIFTASVPIQLPINRTLALSLPRACNMGGVPVQCKASGTPLPAPASKASGSESDAPLDLGPASPPEEDEETRSSLGHDKSRDSTSHTAIGVESVFCFPSVITRTIDRSYSFHVQLKSRLCSTFVV</sequence>
<evidence type="ECO:0000256" key="10">
    <source>
        <dbReference type="SAM" id="Phobius"/>
    </source>
</evidence>
<name>A0A6A2Z449_HIBSY</name>
<dbReference type="PANTHER" id="PTHR33044">
    <property type="entry name" value="BIFUNCTIONAL INHIBITOR/LIPID-TRANSFER PROTEIN/SEED STORAGE 2S ALBUMIN SUPERFAMILY PROTEIN-RELATED"/>
    <property type="match status" value="1"/>
</dbReference>
<dbReference type="CDD" id="cd00010">
    <property type="entry name" value="AAI_LTSS"/>
    <property type="match status" value="1"/>
</dbReference>
<keyword evidence="5" id="KW-0732">Signal</keyword>
<evidence type="ECO:0000256" key="2">
    <source>
        <dbReference type="ARBA" id="ARBA00009748"/>
    </source>
</evidence>
<evidence type="ECO:0000256" key="5">
    <source>
        <dbReference type="ARBA" id="ARBA00022729"/>
    </source>
</evidence>
<keyword evidence="3" id="KW-1003">Cell membrane</keyword>
<keyword evidence="7" id="KW-0325">Glycoprotein</keyword>
<dbReference type="GO" id="GO:0005886">
    <property type="term" value="C:plasma membrane"/>
    <property type="evidence" value="ECO:0007669"/>
    <property type="project" value="UniProtKB-SubCell"/>
</dbReference>
<evidence type="ECO:0000313" key="12">
    <source>
        <dbReference type="EMBL" id="KAE8686150.1"/>
    </source>
</evidence>
<dbReference type="SUPFAM" id="SSF47699">
    <property type="entry name" value="Bifunctional inhibitor/lipid-transfer protein/seed storage 2S albumin"/>
    <property type="match status" value="1"/>
</dbReference>
<keyword evidence="8" id="KW-0449">Lipoprotein</keyword>
<evidence type="ECO:0000256" key="3">
    <source>
        <dbReference type="ARBA" id="ARBA00022475"/>
    </source>
</evidence>
<protein>
    <submittedName>
        <fullName evidence="12">Bifunctional inhibitor/lipid-transfer protein/seed storage 2S albumin superfamily protein, putative isoform 1</fullName>
    </submittedName>
</protein>
<feature type="region of interest" description="Disordered" evidence="9">
    <location>
        <begin position="232"/>
        <end position="276"/>
    </location>
</feature>
<dbReference type="InterPro" id="IPR043325">
    <property type="entry name" value="LTSS"/>
</dbReference>
<evidence type="ECO:0000256" key="8">
    <source>
        <dbReference type="ARBA" id="ARBA00023288"/>
    </source>
</evidence>
<keyword evidence="10" id="KW-0472">Membrane</keyword>
<dbReference type="InterPro" id="IPR036312">
    <property type="entry name" value="Bifun_inhib/LTP/seed_sf"/>
</dbReference>
<accession>A0A6A2Z449</accession>
<dbReference type="Proteomes" id="UP000436088">
    <property type="component" value="Unassembled WGS sequence"/>
</dbReference>
<evidence type="ECO:0000256" key="6">
    <source>
        <dbReference type="ARBA" id="ARBA00023157"/>
    </source>
</evidence>
<keyword evidence="13" id="KW-1185">Reference proteome</keyword>
<evidence type="ECO:0000256" key="4">
    <source>
        <dbReference type="ARBA" id="ARBA00022622"/>
    </source>
</evidence>
<evidence type="ECO:0000256" key="7">
    <source>
        <dbReference type="ARBA" id="ARBA00023180"/>
    </source>
</evidence>
<dbReference type="InterPro" id="IPR016140">
    <property type="entry name" value="Bifunc_inhib/LTP/seed_store"/>
</dbReference>
<comment type="subcellular location">
    <subcellularLocation>
        <location evidence="1">Cell membrane</location>
        <topology evidence="1">Lipid-anchor</topology>
        <topology evidence="1">GPI-anchor</topology>
    </subcellularLocation>
</comment>
<reference evidence="12" key="1">
    <citation type="submission" date="2019-09" db="EMBL/GenBank/DDBJ databases">
        <title>Draft genome information of white flower Hibiscus syriacus.</title>
        <authorList>
            <person name="Kim Y.-M."/>
        </authorList>
    </citation>
    <scope>NUCLEOTIDE SEQUENCE [LARGE SCALE GENOMIC DNA]</scope>
    <source>
        <strain evidence="12">YM2019G1</strain>
    </source>
</reference>
<keyword evidence="4" id="KW-0336">GPI-anchor</keyword>
<keyword evidence="10" id="KW-0812">Transmembrane</keyword>
<dbReference type="EMBL" id="VEPZ02001224">
    <property type="protein sequence ID" value="KAE8686150.1"/>
    <property type="molecule type" value="Genomic_DNA"/>
</dbReference>
<keyword evidence="10" id="KW-1133">Transmembrane helix</keyword>
<dbReference type="AlphaFoldDB" id="A0A6A2Z449"/>
<gene>
    <name evidence="12" type="ORF">F3Y22_tig00111084pilonHSYRG00054</name>
</gene>
<organism evidence="12 13">
    <name type="scientific">Hibiscus syriacus</name>
    <name type="common">Rose of Sharon</name>
    <dbReference type="NCBI Taxonomy" id="106335"/>
    <lineage>
        <taxon>Eukaryota</taxon>
        <taxon>Viridiplantae</taxon>
        <taxon>Streptophyta</taxon>
        <taxon>Embryophyta</taxon>
        <taxon>Tracheophyta</taxon>
        <taxon>Spermatophyta</taxon>
        <taxon>Magnoliopsida</taxon>
        <taxon>eudicotyledons</taxon>
        <taxon>Gunneridae</taxon>
        <taxon>Pentapetalae</taxon>
        <taxon>rosids</taxon>
        <taxon>malvids</taxon>
        <taxon>Malvales</taxon>
        <taxon>Malvaceae</taxon>
        <taxon>Malvoideae</taxon>
        <taxon>Hibiscus</taxon>
    </lineage>
</organism>
<keyword evidence="6" id="KW-1015">Disulfide bond</keyword>
<evidence type="ECO:0000313" key="13">
    <source>
        <dbReference type="Proteomes" id="UP000436088"/>
    </source>
</evidence>
<dbReference type="Gene3D" id="1.10.110.10">
    <property type="entry name" value="Plant lipid-transfer and hydrophobic proteins"/>
    <property type="match status" value="1"/>
</dbReference>
<feature type="compositionally biased region" description="Basic and acidic residues" evidence="9">
    <location>
        <begin position="262"/>
        <end position="275"/>
    </location>
</feature>
<dbReference type="Pfam" id="PF14368">
    <property type="entry name" value="LTP_2"/>
    <property type="match status" value="1"/>
</dbReference>
<dbReference type="GO" id="GO:0098552">
    <property type="term" value="C:side of membrane"/>
    <property type="evidence" value="ECO:0007669"/>
    <property type="project" value="UniProtKB-KW"/>
</dbReference>
<feature type="transmembrane region" description="Helical" evidence="10">
    <location>
        <begin position="12"/>
        <end position="32"/>
    </location>
</feature>
<comment type="caution">
    <text evidence="12">The sequence shown here is derived from an EMBL/GenBank/DDBJ whole genome shotgun (WGS) entry which is preliminary data.</text>
</comment>